<evidence type="ECO:0000256" key="1">
    <source>
        <dbReference type="ARBA" id="ARBA00007326"/>
    </source>
</evidence>
<feature type="domain" description="Ribosomal protein eL8/eL30/eS12/Gadd45" evidence="4">
    <location>
        <begin position="9"/>
        <end position="101"/>
    </location>
</feature>
<evidence type="ECO:0000256" key="3">
    <source>
        <dbReference type="ARBA" id="ARBA00023274"/>
    </source>
</evidence>
<dbReference type="InterPro" id="IPR039109">
    <property type="entry name" value="Ribosomal_eL30-like"/>
</dbReference>
<dbReference type="InterPro" id="IPR004038">
    <property type="entry name" value="Ribosomal_eL8/eL30/eS12/Gad45"/>
</dbReference>
<dbReference type="NCBIfam" id="NF002172">
    <property type="entry name" value="PRK01018.1"/>
    <property type="match status" value="1"/>
</dbReference>
<dbReference type="Gene3D" id="3.30.1330.30">
    <property type="match status" value="1"/>
</dbReference>
<comment type="caution">
    <text evidence="5">The sequence shown here is derived from an EMBL/GenBank/DDBJ whole genome shotgun (WGS) entry which is preliminary data.</text>
</comment>
<dbReference type="AlphaFoldDB" id="A0A1B7TIQ2"/>
<keyword evidence="2" id="KW-0689">Ribosomal protein</keyword>
<sequence>MAPTKNTDTVNQKLGLVVKSGKFSLGYKSTIKAIRSNKAKLVIIASNTPVLRKSELEYYGMLAKTKIYYFQGTNNELGTAVGKLFSVGVLVVLDAGDSDILKLVE</sequence>
<dbReference type="GO" id="GO:0003735">
    <property type="term" value="F:structural constituent of ribosome"/>
    <property type="evidence" value="ECO:0007669"/>
    <property type="project" value="InterPro"/>
</dbReference>
<dbReference type="InterPro" id="IPR022991">
    <property type="entry name" value="Ribosomal_eL30_CS"/>
</dbReference>
<accession>A0A1B7TIQ2</accession>
<evidence type="ECO:0000313" key="5">
    <source>
        <dbReference type="EMBL" id="OBA28614.1"/>
    </source>
</evidence>
<dbReference type="FunFam" id="3.30.1330.30:FF:000001">
    <property type="entry name" value="60S ribosomal protein L30"/>
    <property type="match status" value="1"/>
</dbReference>
<name>A0A1B7TIQ2_9ASCO</name>
<dbReference type="PANTHER" id="PTHR11449">
    <property type="entry name" value="RIBOSOMAL PROTEIN L30"/>
    <property type="match status" value="1"/>
</dbReference>
<dbReference type="HAMAP" id="MF_00481">
    <property type="entry name" value="Ribosomal_eL30"/>
    <property type="match status" value="1"/>
</dbReference>
<dbReference type="GO" id="GO:0003723">
    <property type="term" value="F:RNA binding"/>
    <property type="evidence" value="ECO:0007669"/>
    <property type="project" value="InterPro"/>
</dbReference>
<gene>
    <name evidence="5" type="ORF">HANVADRAFT_51487</name>
</gene>
<evidence type="ECO:0000259" key="4">
    <source>
        <dbReference type="Pfam" id="PF01248"/>
    </source>
</evidence>
<dbReference type="PROSITE" id="PS00993">
    <property type="entry name" value="RIBOSOMAL_L30E_2"/>
    <property type="match status" value="1"/>
</dbReference>
<dbReference type="GO" id="GO:0022625">
    <property type="term" value="C:cytosolic large ribosomal subunit"/>
    <property type="evidence" value="ECO:0007669"/>
    <property type="project" value="InterPro"/>
</dbReference>
<dbReference type="EMBL" id="LXPE01000003">
    <property type="protein sequence ID" value="OBA28614.1"/>
    <property type="molecule type" value="Genomic_DNA"/>
</dbReference>
<proteinExistence type="inferred from homology"/>
<organism evidence="5 6">
    <name type="scientific">Hanseniaspora valbyensis NRRL Y-1626</name>
    <dbReference type="NCBI Taxonomy" id="766949"/>
    <lineage>
        <taxon>Eukaryota</taxon>
        <taxon>Fungi</taxon>
        <taxon>Dikarya</taxon>
        <taxon>Ascomycota</taxon>
        <taxon>Saccharomycotina</taxon>
        <taxon>Saccharomycetes</taxon>
        <taxon>Saccharomycodales</taxon>
        <taxon>Saccharomycodaceae</taxon>
        <taxon>Hanseniaspora</taxon>
    </lineage>
</organism>
<dbReference type="Pfam" id="PF01248">
    <property type="entry name" value="Ribosomal_L7Ae"/>
    <property type="match status" value="1"/>
</dbReference>
<evidence type="ECO:0000313" key="6">
    <source>
        <dbReference type="Proteomes" id="UP000092321"/>
    </source>
</evidence>
<dbReference type="InterPro" id="IPR029064">
    <property type="entry name" value="Ribosomal_eL30-like_sf"/>
</dbReference>
<dbReference type="InterPro" id="IPR000231">
    <property type="entry name" value="Ribosomal_eL30"/>
</dbReference>
<keyword evidence="6" id="KW-1185">Reference proteome</keyword>
<dbReference type="OrthoDB" id="1928736at2759"/>
<protein>
    <submittedName>
        <fullName evidence="5">L30e-like protein</fullName>
    </submittedName>
</protein>
<reference evidence="6" key="1">
    <citation type="journal article" date="2016" name="Proc. Natl. Acad. Sci. U.S.A.">
        <title>Comparative genomics of biotechnologically important yeasts.</title>
        <authorList>
            <person name="Riley R."/>
            <person name="Haridas S."/>
            <person name="Wolfe K.H."/>
            <person name="Lopes M.R."/>
            <person name="Hittinger C.T."/>
            <person name="Goeker M."/>
            <person name="Salamov A.A."/>
            <person name="Wisecaver J.H."/>
            <person name="Long T.M."/>
            <person name="Calvey C.H."/>
            <person name="Aerts A.L."/>
            <person name="Barry K.W."/>
            <person name="Choi C."/>
            <person name="Clum A."/>
            <person name="Coughlan A.Y."/>
            <person name="Deshpande S."/>
            <person name="Douglass A.P."/>
            <person name="Hanson S.J."/>
            <person name="Klenk H.-P."/>
            <person name="LaButti K.M."/>
            <person name="Lapidus A."/>
            <person name="Lindquist E.A."/>
            <person name="Lipzen A.M."/>
            <person name="Meier-Kolthoff J.P."/>
            <person name="Ohm R.A."/>
            <person name="Otillar R.P."/>
            <person name="Pangilinan J.L."/>
            <person name="Peng Y."/>
            <person name="Rokas A."/>
            <person name="Rosa C.A."/>
            <person name="Scheuner C."/>
            <person name="Sibirny A.A."/>
            <person name="Slot J.C."/>
            <person name="Stielow J.B."/>
            <person name="Sun H."/>
            <person name="Kurtzman C.P."/>
            <person name="Blackwell M."/>
            <person name="Grigoriev I.V."/>
            <person name="Jeffries T.W."/>
        </authorList>
    </citation>
    <scope>NUCLEOTIDE SEQUENCE [LARGE SCALE GENOMIC DNA]</scope>
    <source>
        <strain evidence="6">NRRL Y-1626</strain>
    </source>
</reference>
<dbReference type="SUPFAM" id="SSF55315">
    <property type="entry name" value="L30e-like"/>
    <property type="match status" value="1"/>
</dbReference>
<comment type="similarity">
    <text evidence="1">Belongs to the eukaryotic ribosomal protein eL30 family.</text>
</comment>
<evidence type="ECO:0000256" key="2">
    <source>
        <dbReference type="ARBA" id="ARBA00022980"/>
    </source>
</evidence>
<keyword evidence="3" id="KW-0687">Ribonucleoprotein</keyword>
<dbReference type="Proteomes" id="UP000092321">
    <property type="component" value="Unassembled WGS sequence"/>
</dbReference>